<proteinExistence type="predicted"/>
<name>A0A098TIT1_9CYAN</name>
<organism evidence="1 2">
    <name type="scientific">Neosynechococcus sphagnicola sy1</name>
    <dbReference type="NCBI Taxonomy" id="1497020"/>
    <lineage>
        <taxon>Bacteria</taxon>
        <taxon>Bacillati</taxon>
        <taxon>Cyanobacteriota</taxon>
        <taxon>Cyanophyceae</taxon>
        <taxon>Neosynechococcales</taxon>
        <taxon>Neosynechococcaceae</taxon>
        <taxon>Neosynechococcus</taxon>
    </lineage>
</organism>
<protein>
    <submittedName>
        <fullName evidence="1">Uncharacterized protein</fullName>
    </submittedName>
</protein>
<evidence type="ECO:0000313" key="2">
    <source>
        <dbReference type="Proteomes" id="UP000030170"/>
    </source>
</evidence>
<gene>
    <name evidence="1" type="ORF">DO97_14820</name>
</gene>
<comment type="caution">
    <text evidence="1">The sequence shown here is derived from an EMBL/GenBank/DDBJ whole genome shotgun (WGS) entry which is preliminary data.</text>
</comment>
<dbReference type="Proteomes" id="UP000030170">
    <property type="component" value="Unassembled WGS sequence"/>
</dbReference>
<keyword evidence="2" id="KW-1185">Reference proteome</keyword>
<evidence type="ECO:0000313" key="1">
    <source>
        <dbReference type="EMBL" id="KGF71897.1"/>
    </source>
</evidence>
<dbReference type="AlphaFoldDB" id="A0A098TIT1"/>
<dbReference type="STRING" id="1497020.DO97_14820"/>
<dbReference type="EMBL" id="JJML01000046">
    <property type="protein sequence ID" value="KGF71897.1"/>
    <property type="molecule type" value="Genomic_DNA"/>
</dbReference>
<accession>A0A098TIT1</accession>
<sequence length="83" mass="9435">MVDQERVLEILKANKRQATPQDAAELADFINNELEGDEWQQEGDDLKSDPENPDKQEFVVLLWYDIGKEPLPSTPPSIETAKP</sequence>
<reference evidence="1 2" key="1">
    <citation type="journal article" date="2014" name="Mol. Ecol.">
        <title>Evolution of Synechococcus.</title>
        <authorList>
            <person name="Dvorak P."/>
            <person name="Casamatta D."/>
            <person name="Hasler P."/>
            <person name="Poulickova A."/>
            <person name="Ondrej V."/>
            <person name="Sanges R."/>
        </authorList>
    </citation>
    <scope>NUCLEOTIDE SEQUENCE [LARGE SCALE GENOMIC DNA]</scope>
    <source>
        <strain evidence="1 2">CAUP A 1101</strain>
    </source>
</reference>
<dbReference type="RefSeq" id="WP_036535561.1">
    <property type="nucleotide sequence ID" value="NZ_JJML01000046.1"/>
</dbReference>